<dbReference type="SUPFAM" id="SSF109854">
    <property type="entry name" value="DinB/YfiT-like putative metalloenzymes"/>
    <property type="match status" value="1"/>
</dbReference>
<dbReference type="InterPro" id="IPR017517">
    <property type="entry name" value="Maleyloyr_isom"/>
</dbReference>
<gene>
    <name evidence="3" type="ORF">GCM10022197_39970</name>
</gene>
<dbReference type="Pfam" id="PF11716">
    <property type="entry name" value="MDMPI_N"/>
    <property type="match status" value="1"/>
</dbReference>
<feature type="region of interest" description="Disordered" evidence="1">
    <location>
        <begin position="186"/>
        <end position="206"/>
    </location>
</feature>
<reference evidence="4" key="1">
    <citation type="journal article" date="2019" name="Int. J. Syst. Evol. Microbiol.">
        <title>The Global Catalogue of Microorganisms (GCM) 10K type strain sequencing project: providing services to taxonomists for standard genome sequencing and annotation.</title>
        <authorList>
            <consortium name="The Broad Institute Genomics Platform"/>
            <consortium name="The Broad Institute Genome Sequencing Center for Infectious Disease"/>
            <person name="Wu L."/>
            <person name="Ma J."/>
        </authorList>
    </citation>
    <scope>NUCLEOTIDE SEQUENCE [LARGE SCALE GENOMIC DNA]</scope>
    <source>
        <strain evidence="4">JCM 16540</strain>
    </source>
</reference>
<accession>A0ABP6YCT9</accession>
<keyword evidence="4" id="KW-1185">Reference proteome</keyword>
<dbReference type="NCBIfam" id="TIGR03083">
    <property type="entry name" value="maleylpyruvate isomerase family mycothiol-dependent enzyme"/>
    <property type="match status" value="1"/>
</dbReference>
<name>A0ABP6YCT9_9ACTN</name>
<feature type="compositionally biased region" description="Polar residues" evidence="1">
    <location>
        <begin position="1"/>
        <end position="11"/>
    </location>
</feature>
<proteinExistence type="predicted"/>
<dbReference type="InterPro" id="IPR017520">
    <property type="entry name" value="CHP03086"/>
</dbReference>
<dbReference type="Proteomes" id="UP001500767">
    <property type="component" value="Unassembled WGS sequence"/>
</dbReference>
<evidence type="ECO:0000313" key="4">
    <source>
        <dbReference type="Proteomes" id="UP001500767"/>
    </source>
</evidence>
<evidence type="ECO:0000313" key="3">
    <source>
        <dbReference type="EMBL" id="GAA3578529.1"/>
    </source>
</evidence>
<protein>
    <submittedName>
        <fullName evidence="3">TIGR03086 family metal-binding protein</fullName>
    </submittedName>
</protein>
<evidence type="ECO:0000259" key="2">
    <source>
        <dbReference type="Pfam" id="PF11716"/>
    </source>
</evidence>
<sequence length="206" mass="20923">MTAPTTVSVSGGASAEPVPSDLRPSLHAAQLWVADLLGAVGPEGLDGATPCTAFDVEALVKHLFGVADRVVAMGAGRPAESVPASVATLPDDVVGAYRAHVEEGRAAWADPASLGRLVEAPFGLVPGAAVLGVYLAENLTHGWDLATATGQDPEADAALVAAAYATMRQILPAAGRDGFPFDPPVEPAADAGPTERLANWTGRVSR</sequence>
<dbReference type="InterPro" id="IPR034660">
    <property type="entry name" value="DinB/YfiT-like"/>
</dbReference>
<dbReference type="RefSeq" id="WP_204912833.1">
    <property type="nucleotide sequence ID" value="NZ_BAAAYR010000006.1"/>
</dbReference>
<comment type="caution">
    <text evidence="3">The sequence shown here is derived from an EMBL/GenBank/DDBJ whole genome shotgun (WGS) entry which is preliminary data.</text>
</comment>
<feature type="region of interest" description="Disordered" evidence="1">
    <location>
        <begin position="1"/>
        <end position="20"/>
    </location>
</feature>
<evidence type="ECO:0000256" key="1">
    <source>
        <dbReference type="SAM" id="MobiDB-lite"/>
    </source>
</evidence>
<feature type="domain" description="Mycothiol-dependent maleylpyruvate isomerase metal-binding" evidence="2">
    <location>
        <begin position="33"/>
        <end position="146"/>
    </location>
</feature>
<dbReference type="InterPro" id="IPR024344">
    <property type="entry name" value="MDMPI_metal-binding"/>
</dbReference>
<dbReference type="EMBL" id="BAAAYR010000006">
    <property type="protein sequence ID" value="GAA3578529.1"/>
    <property type="molecule type" value="Genomic_DNA"/>
</dbReference>
<organism evidence="3 4">
    <name type="scientific">Microlunatus spumicola</name>
    <dbReference type="NCBI Taxonomy" id="81499"/>
    <lineage>
        <taxon>Bacteria</taxon>
        <taxon>Bacillati</taxon>
        <taxon>Actinomycetota</taxon>
        <taxon>Actinomycetes</taxon>
        <taxon>Propionibacteriales</taxon>
        <taxon>Propionibacteriaceae</taxon>
        <taxon>Microlunatus</taxon>
    </lineage>
</organism>
<dbReference type="Gene3D" id="1.20.120.450">
    <property type="entry name" value="dinb family like domain"/>
    <property type="match status" value="1"/>
</dbReference>
<dbReference type="NCBIfam" id="TIGR03086">
    <property type="entry name" value="TIGR03086 family metal-binding protein"/>
    <property type="match status" value="1"/>
</dbReference>